<dbReference type="PANTHER" id="PTHR43806:SF11">
    <property type="entry name" value="CEREVISIN-RELATED"/>
    <property type="match status" value="1"/>
</dbReference>
<evidence type="ECO:0000313" key="9">
    <source>
        <dbReference type="Proteomes" id="UP001597561"/>
    </source>
</evidence>
<sequence length="469" mass="51669">MKLYQGLIMTLVMTFSFILLPETGISESQGLKNTDKHYSFILNNSNDTHVVAENIEKIYPNIKLNVIEEIGIVTVDLTEVEDAQNKIEEIYHEIGSFVDGKGEMPDLMEPDNPIHIQKNQIENYSNLSIGTSTFTSQNMLALPELHSEYFAPFNWYLNDVTNNHKAFDFVNDSDHSTIALIDSGIDTDHPLLKSQINLELAKNYVDNSSNINDEQGHGTQVAGIIASISPNSEITPYKVLGTGSGESTWVIEAIVDAAKDGNDVINLSLGTYLSKTDEEDKLLIKAYDKAIKFAKKEGAIVVASVGNSSFDLDELKQTNEFHLPGGSHHLITVSSNGKEDKTTSYSNFGKEVDFSAPGGDLGPNFDFSEMIITTYPSGGPNTYLDQMIGIPQGFTLSMGTSLATPQVSAAAAMVISEYREIYNKELNINQVKKYLKNGSIDIGEKGKDIYFGEGKLNIYNSLKNIQKNK</sequence>
<dbReference type="EMBL" id="JBHUPG010000020">
    <property type="protein sequence ID" value="MFD2912411.1"/>
    <property type="molecule type" value="Genomic_DNA"/>
</dbReference>
<evidence type="ECO:0000256" key="4">
    <source>
        <dbReference type="ARBA" id="ARBA00022825"/>
    </source>
</evidence>
<keyword evidence="4 5" id="KW-0720">Serine protease</keyword>
<comment type="similarity">
    <text evidence="1 5 6">Belongs to the peptidase S8 family.</text>
</comment>
<keyword evidence="9" id="KW-1185">Reference proteome</keyword>
<feature type="active site" description="Charge relay system" evidence="5">
    <location>
        <position position="217"/>
    </location>
</feature>
<dbReference type="PRINTS" id="PR00723">
    <property type="entry name" value="SUBTILISIN"/>
</dbReference>
<feature type="active site" description="Charge relay system" evidence="5">
    <location>
        <position position="182"/>
    </location>
</feature>
<evidence type="ECO:0000256" key="1">
    <source>
        <dbReference type="ARBA" id="ARBA00011073"/>
    </source>
</evidence>
<feature type="active site" description="Charge relay system" evidence="5">
    <location>
        <position position="401"/>
    </location>
</feature>
<dbReference type="PANTHER" id="PTHR43806">
    <property type="entry name" value="PEPTIDASE S8"/>
    <property type="match status" value="1"/>
</dbReference>
<keyword evidence="3 5" id="KW-0378">Hydrolase</keyword>
<accession>A0ABW5ZK32</accession>
<dbReference type="Proteomes" id="UP001597561">
    <property type="component" value="Unassembled WGS sequence"/>
</dbReference>
<dbReference type="PROSITE" id="PS51892">
    <property type="entry name" value="SUBTILASE"/>
    <property type="match status" value="1"/>
</dbReference>
<evidence type="ECO:0000256" key="2">
    <source>
        <dbReference type="ARBA" id="ARBA00022670"/>
    </source>
</evidence>
<dbReference type="PROSITE" id="PS00137">
    <property type="entry name" value="SUBTILASE_HIS"/>
    <property type="match status" value="1"/>
</dbReference>
<dbReference type="InterPro" id="IPR000209">
    <property type="entry name" value="Peptidase_S8/S53_dom"/>
</dbReference>
<feature type="domain" description="Peptidase S8/S53" evidence="7">
    <location>
        <begin position="176"/>
        <end position="453"/>
    </location>
</feature>
<evidence type="ECO:0000256" key="3">
    <source>
        <dbReference type="ARBA" id="ARBA00022801"/>
    </source>
</evidence>
<dbReference type="RefSeq" id="WP_204730758.1">
    <property type="nucleotide sequence ID" value="NZ_JAFBDK010000024.1"/>
</dbReference>
<evidence type="ECO:0000256" key="5">
    <source>
        <dbReference type="PROSITE-ProRule" id="PRU01240"/>
    </source>
</evidence>
<protein>
    <submittedName>
        <fullName evidence="8">S8 family serine peptidase</fullName>
    </submittedName>
</protein>
<evidence type="ECO:0000313" key="8">
    <source>
        <dbReference type="EMBL" id="MFD2912411.1"/>
    </source>
</evidence>
<gene>
    <name evidence="8" type="ORF">ACFS5P_11035</name>
</gene>
<reference evidence="9" key="1">
    <citation type="journal article" date="2019" name="Int. J. Syst. Evol. Microbiol.">
        <title>The Global Catalogue of Microorganisms (GCM) 10K type strain sequencing project: providing services to taxonomists for standard genome sequencing and annotation.</title>
        <authorList>
            <consortium name="The Broad Institute Genomics Platform"/>
            <consortium name="The Broad Institute Genome Sequencing Center for Infectious Disease"/>
            <person name="Wu L."/>
            <person name="Ma J."/>
        </authorList>
    </citation>
    <scope>NUCLEOTIDE SEQUENCE [LARGE SCALE GENOMIC DNA]</scope>
    <source>
        <strain evidence="9">KCTC 13528</strain>
    </source>
</reference>
<dbReference type="InterPro" id="IPR036852">
    <property type="entry name" value="Peptidase_S8/S53_dom_sf"/>
</dbReference>
<organism evidence="8 9">
    <name type="scientific">Jeotgalibacillus terrae</name>
    <dbReference type="NCBI Taxonomy" id="587735"/>
    <lineage>
        <taxon>Bacteria</taxon>
        <taxon>Bacillati</taxon>
        <taxon>Bacillota</taxon>
        <taxon>Bacilli</taxon>
        <taxon>Bacillales</taxon>
        <taxon>Caryophanaceae</taxon>
        <taxon>Jeotgalibacillus</taxon>
    </lineage>
</organism>
<dbReference type="SUPFAM" id="SSF52743">
    <property type="entry name" value="Subtilisin-like"/>
    <property type="match status" value="1"/>
</dbReference>
<dbReference type="InterPro" id="IPR022398">
    <property type="entry name" value="Peptidase_S8_His-AS"/>
</dbReference>
<dbReference type="PROSITE" id="PS00136">
    <property type="entry name" value="SUBTILASE_ASP"/>
    <property type="match status" value="1"/>
</dbReference>
<keyword evidence="2 5" id="KW-0645">Protease</keyword>
<dbReference type="Gene3D" id="3.40.50.200">
    <property type="entry name" value="Peptidase S8/S53 domain"/>
    <property type="match status" value="1"/>
</dbReference>
<dbReference type="InterPro" id="IPR023828">
    <property type="entry name" value="Peptidase_S8_Ser-AS"/>
</dbReference>
<evidence type="ECO:0000256" key="6">
    <source>
        <dbReference type="RuleBase" id="RU003355"/>
    </source>
</evidence>
<dbReference type="InterPro" id="IPR050131">
    <property type="entry name" value="Peptidase_S8_subtilisin-like"/>
</dbReference>
<proteinExistence type="inferred from homology"/>
<evidence type="ECO:0000259" key="7">
    <source>
        <dbReference type="Pfam" id="PF00082"/>
    </source>
</evidence>
<name>A0ABW5ZK32_9BACL</name>
<dbReference type="InterPro" id="IPR023827">
    <property type="entry name" value="Peptidase_S8_Asp-AS"/>
</dbReference>
<dbReference type="InterPro" id="IPR015500">
    <property type="entry name" value="Peptidase_S8_subtilisin-rel"/>
</dbReference>
<dbReference type="PROSITE" id="PS00138">
    <property type="entry name" value="SUBTILASE_SER"/>
    <property type="match status" value="1"/>
</dbReference>
<comment type="caution">
    <text evidence="8">The sequence shown here is derived from an EMBL/GenBank/DDBJ whole genome shotgun (WGS) entry which is preliminary data.</text>
</comment>
<dbReference type="Pfam" id="PF00082">
    <property type="entry name" value="Peptidase_S8"/>
    <property type="match status" value="1"/>
</dbReference>